<name>A0ABQ9ISE5_9CUCU</name>
<dbReference type="PANTHER" id="PTHR47526:SF4">
    <property type="entry name" value="SWIM-TYPE DOMAIN-CONTAINING PROTEIN"/>
    <property type="match status" value="1"/>
</dbReference>
<sequence length="401" mass="46100">MQSNYLKKLLLENKDVGERYQMKLKVIHNLDPFILETSDLDYSTSGIPPITNMDIVSYLVLTHSFYTKDQMKAFKSLEAYKYFNSGFVLKVGSKVINTFYVLVGKVKHSQRFNDKPLEVWCIVAKDGAVVTAHCTCMAGNSEVCSHVAAVLFAAEYANEKTALVSCTDVAASWPMPSLCTVVPIVLGPLLFLIYINDIRYHHECDFLHLFADDTLMAVTNKDLNLALRKMNESLIQIQNYLNTNKLKLNVAKTKAMVLTTSFKYNNINFQNLNISINTDTIEFITAYHSMLTLTTFTKKYLKKIYFFSRIAFNISPFSAITVYNTIILPHFDYCASILFAFTSNKILALQKLQNRCMRIILKCNRYTNITLMLDTLQWMSVRDRLYYMAMIRCFLFLNKVD</sequence>
<keyword evidence="1" id="KW-0862">Zinc</keyword>
<reference evidence="4" key="1">
    <citation type="journal article" date="2023" name="Insect Mol. Biol.">
        <title>Genome sequencing provides insights into the evolution of gene families encoding plant cell wall-degrading enzymes in longhorned beetles.</title>
        <authorList>
            <person name="Shin N.R."/>
            <person name="Okamura Y."/>
            <person name="Kirsch R."/>
            <person name="Pauchet Y."/>
        </authorList>
    </citation>
    <scope>NUCLEOTIDE SEQUENCE</scope>
    <source>
        <strain evidence="4">MMC_N1</strain>
    </source>
</reference>
<keyword evidence="2" id="KW-0812">Transmembrane</keyword>
<dbReference type="Proteomes" id="UP001162164">
    <property type="component" value="Unassembled WGS sequence"/>
</dbReference>
<feature type="transmembrane region" description="Helical" evidence="2">
    <location>
        <begin position="173"/>
        <end position="195"/>
    </location>
</feature>
<feature type="transmembrane region" description="Helical" evidence="2">
    <location>
        <begin position="304"/>
        <end position="324"/>
    </location>
</feature>
<organism evidence="4 5">
    <name type="scientific">Molorchus minor</name>
    <dbReference type="NCBI Taxonomy" id="1323400"/>
    <lineage>
        <taxon>Eukaryota</taxon>
        <taxon>Metazoa</taxon>
        <taxon>Ecdysozoa</taxon>
        <taxon>Arthropoda</taxon>
        <taxon>Hexapoda</taxon>
        <taxon>Insecta</taxon>
        <taxon>Pterygota</taxon>
        <taxon>Neoptera</taxon>
        <taxon>Endopterygota</taxon>
        <taxon>Coleoptera</taxon>
        <taxon>Polyphaga</taxon>
        <taxon>Cucujiformia</taxon>
        <taxon>Chrysomeloidea</taxon>
        <taxon>Cerambycidae</taxon>
        <taxon>Lamiinae</taxon>
        <taxon>Monochamini</taxon>
        <taxon>Molorchus</taxon>
    </lineage>
</organism>
<comment type="caution">
    <text evidence="4">The sequence shown here is derived from an EMBL/GenBank/DDBJ whole genome shotgun (WGS) entry which is preliminary data.</text>
</comment>
<evidence type="ECO:0000259" key="3">
    <source>
        <dbReference type="PROSITE" id="PS50966"/>
    </source>
</evidence>
<keyword evidence="5" id="KW-1185">Reference proteome</keyword>
<evidence type="ECO:0000256" key="1">
    <source>
        <dbReference type="PROSITE-ProRule" id="PRU00325"/>
    </source>
</evidence>
<keyword evidence="2" id="KW-0472">Membrane</keyword>
<proteinExistence type="predicted"/>
<dbReference type="EMBL" id="JAPWTJ010002897">
    <property type="protein sequence ID" value="KAJ8964110.1"/>
    <property type="molecule type" value="Genomic_DNA"/>
</dbReference>
<keyword evidence="1" id="KW-0863">Zinc-finger</keyword>
<evidence type="ECO:0000313" key="5">
    <source>
        <dbReference type="Proteomes" id="UP001162164"/>
    </source>
</evidence>
<evidence type="ECO:0000313" key="4">
    <source>
        <dbReference type="EMBL" id="KAJ8964110.1"/>
    </source>
</evidence>
<gene>
    <name evidence="4" type="ORF">NQ317_010891</name>
</gene>
<dbReference type="PROSITE" id="PS50966">
    <property type="entry name" value="ZF_SWIM"/>
    <property type="match status" value="1"/>
</dbReference>
<keyword evidence="2" id="KW-1133">Transmembrane helix</keyword>
<feature type="domain" description="SWIM-type" evidence="3">
    <location>
        <begin position="119"/>
        <end position="155"/>
    </location>
</feature>
<protein>
    <recommendedName>
        <fullName evidence="3">SWIM-type domain-containing protein</fullName>
    </recommendedName>
</protein>
<accession>A0ABQ9ISE5</accession>
<dbReference type="InterPro" id="IPR000477">
    <property type="entry name" value="RT_dom"/>
</dbReference>
<dbReference type="PANTHER" id="PTHR47526">
    <property type="entry name" value="ATP-DEPENDENT DNA HELICASE"/>
    <property type="match status" value="1"/>
</dbReference>
<evidence type="ECO:0000256" key="2">
    <source>
        <dbReference type="SAM" id="Phobius"/>
    </source>
</evidence>
<keyword evidence="1" id="KW-0479">Metal-binding</keyword>
<dbReference type="Pfam" id="PF00078">
    <property type="entry name" value="RVT_1"/>
    <property type="match status" value="1"/>
</dbReference>
<dbReference type="InterPro" id="IPR007527">
    <property type="entry name" value="Znf_SWIM"/>
</dbReference>